<keyword evidence="3" id="KW-1185">Reference proteome</keyword>
<comment type="caution">
    <text evidence="2">The sequence shown here is derived from an EMBL/GenBank/DDBJ whole genome shotgun (WGS) entry which is preliminary data.</text>
</comment>
<proteinExistence type="predicted"/>
<evidence type="ECO:0000313" key="3">
    <source>
        <dbReference type="Proteomes" id="UP000886653"/>
    </source>
</evidence>
<reference evidence="2" key="1">
    <citation type="submission" date="2013-11" db="EMBL/GenBank/DDBJ databases">
        <title>Genome sequence of the fusiform rust pathogen reveals effectors for host alternation and coevolution with pine.</title>
        <authorList>
            <consortium name="DOE Joint Genome Institute"/>
            <person name="Smith K."/>
            <person name="Pendleton A."/>
            <person name="Kubisiak T."/>
            <person name="Anderson C."/>
            <person name="Salamov A."/>
            <person name="Aerts A."/>
            <person name="Riley R."/>
            <person name="Clum A."/>
            <person name="Lindquist E."/>
            <person name="Ence D."/>
            <person name="Campbell M."/>
            <person name="Kronenberg Z."/>
            <person name="Feau N."/>
            <person name="Dhillon B."/>
            <person name="Hamelin R."/>
            <person name="Burleigh J."/>
            <person name="Smith J."/>
            <person name="Yandell M."/>
            <person name="Nelson C."/>
            <person name="Grigoriev I."/>
            <person name="Davis J."/>
        </authorList>
    </citation>
    <scope>NUCLEOTIDE SEQUENCE</scope>
    <source>
        <strain evidence="2">G11</strain>
    </source>
</reference>
<dbReference type="Proteomes" id="UP000886653">
    <property type="component" value="Unassembled WGS sequence"/>
</dbReference>
<dbReference type="AlphaFoldDB" id="A0A9P6TBV3"/>
<keyword evidence="1" id="KW-0812">Transmembrane</keyword>
<gene>
    <name evidence="2" type="ORF">CROQUDRAFT_79245</name>
</gene>
<keyword evidence="1" id="KW-1133">Transmembrane helix</keyword>
<dbReference type="OrthoDB" id="3341079at2759"/>
<organism evidence="2 3">
    <name type="scientific">Cronartium quercuum f. sp. fusiforme G11</name>
    <dbReference type="NCBI Taxonomy" id="708437"/>
    <lineage>
        <taxon>Eukaryota</taxon>
        <taxon>Fungi</taxon>
        <taxon>Dikarya</taxon>
        <taxon>Basidiomycota</taxon>
        <taxon>Pucciniomycotina</taxon>
        <taxon>Pucciniomycetes</taxon>
        <taxon>Pucciniales</taxon>
        <taxon>Coleosporiaceae</taxon>
        <taxon>Cronartium</taxon>
    </lineage>
</organism>
<sequence>MAIRGKESPSYLSAPKPRPEEVPIWKQILVHELTSPEARQANLRILGGFGAFAAAITFLRYAGDLLVPGF</sequence>
<evidence type="ECO:0000256" key="1">
    <source>
        <dbReference type="SAM" id="Phobius"/>
    </source>
</evidence>
<keyword evidence="1" id="KW-0472">Membrane</keyword>
<protein>
    <submittedName>
        <fullName evidence="2">Uncharacterized protein</fullName>
    </submittedName>
</protein>
<dbReference type="EMBL" id="MU167284">
    <property type="protein sequence ID" value="KAG0145013.1"/>
    <property type="molecule type" value="Genomic_DNA"/>
</dbReference>
<evidence type="ECO:0000313" key="2">
    <source>
        <dbReference type="EMBL" id="KAG0145013.1"/>
    </source>
</evidence>
<accession>A0A9P6TBV3</accession>
<name>A0A9P6TBV3_9BASI</name>
<feature type="transmembrane region" description="Helical" evidence="1">
    <location>
        <begin position="43"/>
        <end position="62"/>
    </location>
</feature>